<dbReference type="InterPro" id="IPR000119">
    <property type="entry name" value="Hist_DNA-bd"/>
</dbReference>
<dbReference type="SUPFAM" id="SSF47729">
    <property type="entry name" value="IHF-like DNA-binding proteins"/>
    <property type="match status" value="1"/>
</dbReference>
<evidence type="ECO:0000313" key="2">
    <source>
        <dbReference type="EMBL" id="EJW94355.1"/>
    </source>
</evidence>
<dbReference type="InterPro" id="IPR020816">
    <property type="entry name" value="Histone-like_DNA-bd_CS"/>
</dbReference>
<dbReference type="PANTHER" id="PTHR33175:SF3">
    <property type="entry name" value="DNA-BINDING PROTEIN HU-BETA"/>
    <property type="match status" value="1"/>
</dbReference>
<evidence type="ECO:0000256" key="1">
    <source>
        <dbReference type="ARBA" id="ARBA00023125"/>
    </source>
</evidence>
<dbReference type="CDD" id="cd13832">
    <property type="entry name" value="IHF"/>
    <property type="match status" value="1"/>
</dbReference>
<accession>J9C3F5</accession>
<dbReference type="AlphaFoldDB" id="J9C3F5"/>
<protein>
    <submittedName>
        <fullName evidence="2">Histone-like bacterial DNA-binding protein</fullName>
    </submittedName>
</protein>
<name>J9C3F5_9ZZZZ</name>
<comment type="caution">
    <text evidence="2">The sequence shown here is derived from an EMBL/GenBank/DDBJ whole genome shotgun (WGS) entry which is preliminary data.</text>
</comment>
<dbReference type="GO" id="GO:0005829">
    <property type="term" value="C:cytosol"/>
    <property type="evidence" value="ECO:0007669"/>
    <property type="project" value="TreeGrafter"/>
</dbReference>
<proteinExistence type="predicted"/>
<dbReference type="EMBL" id="AMCI01006425">
    <property type="protein sequence ID" value="EJW94355.1"/>
    <property type="molecule type" value="Genomic_DNA"/>
</dbReference>
<dbReference type="InterPro" id="IPR010992">
    <property type="entry name" value="IHF-like_DNA-bd_dom_sf"/>
</dbReference>
<gene>
    <name evidence="2" type="ORF">EVA_17538</name>
</gene>
<dbReference type="PANTHER" id="PTHR33175">
    <property type="entry name" value="DNA-BINDING PROTEIN HU"/>
    <property type="match status" value="1"/>
</dbReference>
<reference evidence="2" key="1">
    <citation type="journal article" date="2012" name="PLoS ONE">
        <title>Gene sets for utilization of primary and secondary nutrition supplies in the distal gut of endangered iberian lynx.</title>
        <authorList>
            <person name="Alcaide M."/>
            <person name="Messina E."/>
            <person name="Richter M."/>
            <person name="Bargiela R."/>
            <person name="Peplies J."/>
            <person name="Huws S.A."/>
            <person name="Newbold C.J."/>
            <person name="Golyshin P.N."/>
            <person name="Simon M.A."/>
            <person name="Lopez G."/>
            <person name="Yakimov M.M."/>
            <person name="Ferrer M."/>
        </authorList>
    </citation>
    <scope>NUCLEOTIDE SEQUENCE</scope>
</reference>
<dbReference type="PROSITE" id="PS00045">
    <property type="entry name" value="HISTONE_LIKE"/>
    <property type="match status" value="1"/>
</dbReference>
<dbReference type="Pfam" id="PF00216">
    <property type="entry name" value="Bac_DNA_binding"/>
    <property type="match status" value="1"/>
</dbReference>
<sequence length="90" mass="9877">MNNKDFINALASRADLSAKATQQLTNALITGLADKLNDETSLTVQGFGAFEVKKKLERIAVNPATQQRKLVPPRLVLAFKPSNVLKDKLK</sequence>
<dbReference type="Gene3D" id="4.10.520.10">
    <property type="entry name" value="IHF-like DNA-binding proteins"/>
    <property type="match status" value="1"/>
</dbReference>
<organism evidence="2">
    <name type="scientific">gut metagenome</name>
    <dbReference type="NCBI Taxonomy" id="749906"/>
    <lineage>
        <taxon>unclassified sequences</taxon>
        <taxon>metagenomes</taxon>
        <taxon>organismal metagenomes</taxon>
    </lineage>
</organism>
<dbReference type="SMART" id="SM00411">
    <property type="entry name" value="BHL"/>
    <property type="match status" value="1"/>
</dbReference>
<keyword evidence="1 2" id="KW-0238">DNA-binding</keyword>
<dbReference type="PRINTS" id="PR01727">
    <property type="entry name" value="DNABINDINGHU"/>
</dbReference>
<dbReference type="GO" id="GO:0003677">
    <property type="term" value="F:DNA binding"/>
    <property type="evidence" value="ECO:0007669"/>
    <property type="project" value="UniProtKB-KW"/>
</dbReference>
<dbReference type="GO" id="GO:0030527">
    <property type="term" value="F:structural constituent of chromatin"/>
    <property type="evidence" value="ECO:0007669"/>
    <property type="project" value="InterPro"/>
</dbReference>